<sequence>MILYGLKLWTSNTSEIFQEALRLYKDKRIDFIEIKNNPAEALDFERLSIVKGIPVTVHNVDSHGWHEFNLGPPQFALWQETLRLANFFDSSVIVVHPGQARDFEHFKENLNKIDDPRIILENMAGLDIYGNNVYARTLEGLSEIQPLKPICFDFEKAVKSACFQSIEYKQFISDCVKELKPIYFHISGGDKNSPMDEHKNLYDANFDISWIANFLNTYSEKMPVKLVFETPKSDGLHNDIENIEFFKKCIE</sequence>
<protein>
    <recommendedName>
        <fullName evidence="3">Xylose isomerase-like TIM barrel domain-containing protein</fullName>
    </recommendedName>
</protein>
<reference evidence="1 2" key="1">
    <citation type="journal article" date="2016" name="Nat. Commun.">
        <title>Thousands of microbial genomes shed light on interconnected biogeochemical processes in an aquifer system.</title>
        <authorList>
            <person name="Anantharaman K."/>
            <person name="Brown C.T."/>
            <person name="Hug L.A."/>
            <person name="Sharon I."/>
            <person name="Castelle C.J."/>
            <person name="Probst A.J."/>
            <person name="Thomas B.C."/>
            <person name="Singh A."/>
            <person name="Wilkins M.J."/>
            <person name="Karaoz U."/>
            <person name="Brodie E.L."/>
            <person name="Williams K.H."/>
            <person name="Hubbard S.S."/>
            <person name="Banfield J.F."/>
        </authorList>
    </citation>
    <scope>NUCLEOTIDE SEQUENCE [LARGE SCALE GENOMIC DNA]</scope>
</reference>
<dbReference type="Proteomes" id="UP000177953">
    <property type="component" value="Unassembled WGS sequence"/>
</dbReference>
<proteinExistence type="predicted"/>
<dbReference type="SUPFAM" id="SSF51658">
    <property type="entry name" value="Xylose isomerase-like"/>
    <property type="match status" value="1"/>
</dbReference>
<accession>A0A1F6MGD6</accession>
<evidence type="ECO:0000313" key="1">
    <source>
        <dbReference type="EMBL" id="OGH70533.1"/>
    </source>
</evidence>
<evidence type="ECO:0008006" key="3">
    <source>
        <dbReference type="Google" id="ProtNLM"/>
    </source>
</evidence>
<dbReference type="Gene3D" id="3.20.20.150">
    <property type="entry name" value="Divalent-metal-dependent TIM barrel enzymes"/>
    <property type="match status" value="1"/>
</dbReference>
<comment type="caution">
    <text evidence="1">The sequence shown here is derived from an EMBL/GenBank/DDBJ whole genome shotgun (WGS) entry which is preliminary data.</text>
</comment>
<dbReference type="AlphaFoldDB" id="A0A1F6MGD6"/>
<name>A0A1F6MGD6_9BACT</name>
<organism evidence="1 2">
    <name type="scientific">Candidatus Magasanikbacteria bacterium RIFCSPHIGHO2_01_FULL_47_8</name>
    <dbReference type="NCBI Taxonomy" id="1798673"/>
    <lineage>
        <taxon>Bacteria</taxon>
        <taxon>Candidatus Magasanikiibacteriota</taxon>
    </lineage>
</organism>
<dbReference type="InterPro" id="IPR036237">
    <property type="entry name" value="Xyl_isomerase-like_sf"/>
</dbReference>
<evidence type="ECO:0000313" key="2">
    <source>
        <dbReference type="Proteomes" id="UP000177953"/>
    </source>
</evidence>
<gene>
    <name evidence="1" type="ORF">A2754_02105</name>
</gene>
<dbReference type="EMBL" id="MFPU01000006">
    <property type="protein sequence ID" value="OGH70533.1"/>
    <property type="molecule type" value="Genomic_DNA"/>
</dbReference>